<dbReference type="Pfam" id="PF02527">
    <property type="entry name" value="GidB"/>
    <property type="match status" value="1"/>
</dbReference>
<keyword evidence="8" id="KW-1185">Reference proteome</keyword>
<proteinExistence type="inferred from homology"/>
<evidence type="ECO:0000313" key="7">
    <source>
        <dbReference type="EMBL" id="GGE06068.1"/>
    </source>
</evidence>
<dbReference type="GO" id="GO:0005829">
    <property type="term" value="C:cytosol"/>
    <property type="evidence" value="ECO:0007669"/>
    <property type="project" value="TreeGrafter"/>
</dbReference>
<reference evidence="7" key="1">
    <citation type="journal article" date="2014" name="Int. J. Syst. Evol. Microbiol.">
        <title>Complete genome sequence of Corynebacterium casei LMG S-19264T (=DSM 44701T), isolated from a smear-ripened cheese.</title>
        <authorList>
            <consortium name="US DOE Joint Genome Institute (JGI-PGF)"/>
            <person name="Walter F."/>
            <person name="Albersmeier A."/>
            <person name="Kalinowski J."/>
            <person name="Ruckert C."/>
        </authorList>
    </citation>
    <scope>NUCLEOTIDE SEQUENCE</scope>
    <source>
        <strain evidence="7">CGMCC 1.15179</strain>
    </source>
</reference>
<evidence type="ECO:0000256" key="2">
    <source>
        <dbReference type="ARBA" id="ARBA00022552"/>
    </source>
</evidence>
<dbReference type="HAMAP" id="MF_00074">
    <property type="entry name" value="16SrRNA_methyltr_G"/>
    <property type="match status" value="1"/>
</dbReference>
<keyword evidence="5 6" id="KW-0949">S-adenosyl-L-methionine</keyword>
<dbReference type="PANTHER" id="PTHR31760">
    <property type="entry name" value="S-ADENOSYL-L-METHIONINE-DEPENDENT METHYLTRANSFERASES SUPERFAMILY PROTEIN"/>
    <property type="match status" value="1"/>
</dbReference>
<comment type="function">
    <text evidence="6">Specifically methylates the N7 position of guanine in position 535 of 16S rRNA.</text>
</comment>
<evidence type="ECO:0000256" key="3">
    <source>
        <dbReference type="ARBA" id="ARBA00022603"/>
    </source>
</evidence>
<reference evidence="7" key="2">
    <citation type="submission" date="2020-09" db="EMBL/GenBank/DDBJ databases">
        <authorList>
            <person name="Sun Q."/>
            <person name="Zhou Y."/>
        </authorList>
    </citation>
    <scope>NUCLEOTIDE SEQUENCE</scope>
    <source>
        <strain evidence="7">CGMCC 1.15179</strain>
    </source>
</reference>
<feature type="binding site" evidence="6">
    <location>
        <position position="83"/>
    </location>
    <ligand>
        <name>S-adenosyl-L-methionine</name>
        <dbReference type="ChEBI" id="CHEBI:59789"/>
    </ligand>
</feature>
<evidence type="ECO:0000256" key="4">
    <source>
        <dbReference type="ARBA" id="ARBA00022679"/>
    </source>
</evidence>
<dbReference type="AlphaFoldDB" id="A0A8J2VF76"/>
<keyword evidence="4 6" id="KW-0808">Transferase</keyword>
<evidence type="ECO:0000256" key="6">
    <source>
        <dbReference type="HAMAP-Rule" id="MF_00074"/>
    </source>
</evidence>
<dbReference type="InterPro" id="IPR003682">
    <property type="entry name" value="rRNA_ssu_MeTfrase_G"/>
</dbReference>
<dbReference type="Gene3D" id="3.40.50.150">
    <property type="entry name" value="Vaccinia Virus protein VP39"/>
    <property type="match status" value="1"/>
</dbReference>
<gene>
    <name evidence="7" type="primary">gidB</name>
    <name evidence="6" type="synonym">rsmG</name>
    <name evidence="7" type="ORF">GCM10011571_03990</name>
</gene>
<organism evidence="7 8">
    <name type="scientific">Marinithermofilum abyssi</name>
    <dbReference type="NCBI Taxonomy" id="1571185"/>
    <lineage>
        <taxon>Bacteria</taxon>
        <taxon>Bacillati</taxon>
        <taxon>Bacillota</taxon>
        <taxon>Bacilli</taxon>
        <taxon>Bacillales</taxon>
        <taxon>Thermoactinomycetaceae</taxon>
        <taxon>Marinithermofilum</taxon>
    </lineage>
</organism>
<dbReference type="PIRSF" id="PIRSF003078">
    <property type="entry name" value="GidB"/>
    <property type="match status" value="1"/>
</dbReference>
<dbReference type="SUPFAM" id="SSF53335">
    <property type="entry name" value="S-adenosyl-L-methionine-dependent methyltransferases"/>
    <property type="match status" value="1"/>
</dbReference>
<dbReference type="InterPro" id="IPR029063">
    <property type="entry name" value="SAM-dependent_MTases_sf"/>
</dbReference>
<evidence type="ECO:0000256" key="1">
    <source>
        <dbReference type="ARBA" id="ARBA00022490"/>
    </source>
</evidence>
<dbReference type="GO" id="GO:0070043">
    <property type="term" value="F:rRNA (guanine-N7-)-methyltransferase activity"/>
    <property type="evidence" value="ECO:0007669"/>
    <property type="project" value="UniProtKB-UniRule"/>
</dbReference>
<feature type="binding site" evidence="6">
    <location>
        <position position="148"/>
    </location>
    <ligand>
        <name>S-adenosyl-L-methionine</name>
        <dbReference type="ChEBI" id="CHEBI:59789"/>
    </ligand>
</feature>
<comment type="subcellular location">
    <subcellularLocation>
        <location evidence="6">Cytoplasm</location>
    </subcellularLocation>
</comment>
<keyword evidence="3 6" id="KW-0489">Methyltransferase</keyword>
<dbReference type="EMBL" id="BMHQ01000001">
    <property type="protein sequence ID" value="GGE06068.1"/>
    <property type="molecule type" value="Genomic_DNA"/>
</dbReference>
<keyword evidence="2 6" id="KW-0698">rRNA processing</keyword>
<accession>A0A8J2VF76</accession>
<comment type="caution">
    <text evidence="7">The sequence shown here is derived from an EMBL/GenBank/DDBJ whole genome shotgun (WGS) entry which is preliminary data.</text>
</comment>
<comment type="caution">
    <text evidence="6">Lacks conserved residue(s) required for the propagation of feature annotation.</text>
</comment>
<name>A0A8J2VF76_9BACL</name>
<dbReference type="RefSeq" id="WP_188646238.1">
    <property type="nucleotide sequence ID" value="NZ_BMHQ01000001.1"/>
</dbReference>
<dbReference type="FunFam" id="3.40.50.150:FF:000041">
    <property type="entry name" value="Ribosomal RNA small subunit methyltransferase G"/>
    <property type="match status" value="1"/>
</dbReference>
<evidence type="ECO:0000313" key="8">
    <source>
        <dbReference type="Proteomes" id="UP000625210"/>
    </source>
</evidence>
<evidence type="ECO:0000256" key="5">
    <source>
        <dbReference type="ARBA" id="ARBA00022691"/>
    </source>
</evidence>
<protein>
    <recommendedName>
        <fullName evidence="6">Ribosomal RNA small subunit methyltransferase G</fullName>
        <ecNumber evidence="6">2.1.1.-</ecNumber>
    </recommendedName>
    <alternativeName>
        <fullName evidence="6">16S rRNA 7-methylguanosine methyltransferase</fullName>
        <shortName evidence="6">16S rRNA m7G methyltransferase</shortName>
    </alternativeName>
</protein>
<sequence>MEHRQWLESAAAELGISLQPHQLDQFARYYERLVEVNKTMNLTAITEENDVYIKHFYDSLTLAPLLPAESIQSLIDVGTGAGFPGIPLKIAFPHIRLTLLDSLNKRVTFLKELAEDLGLEGVEAVHRRAEEAGRQPRFRESFDVATARAVARLNVLSEYCMPFVRVGGIFAAMKGAGVLEEISEAQSAISRLGGGSIRDELLSLPEGKGDRHILLVQKNQPTPKKYPRRPGIPAKQPL</sequence>
<feature type="binding site" evidence="6">
    <location>
        <position position="78"/>
    </location>
    <ligand>
        <name>S-adenosyl-L-methionine</name>
        <dbReference type="ChEBI" id="CHEBI:59789"/>
    </ligand>
</feature>
<comment type="similarity">
    <text evidence="6">Belongs to the methyltransferase superfamily. RNA methyltransferase RsmG family.</text>
</comment>
<dbReference type="PANTHER" id="PTHR31760:SF0">
    <property type="entry name" value="S-ADENOSYL-L-METHIONINE-DEPENDENT METHYLTRANSFERASES SUPERFAMILY PROTEIN"/>
    <property type="match status" value="1"/>
</dbReference>
<feature type="binding site" evidence="6">
    <location>
        <begin position="129"/>
        <end position="130"/>
    </location>
    <ligand>
        <name>S-adenosyl-L-methionine</name>
        <dbReference type="ChEBI" id="CHEBI:59789"/>
    </ligand>
</feature>
<keyword evidence="1 6" id="KW-0963">Cytoplasm</keyword>
<dbReference type="Proteomes" id="UP000625210">
    <property type="component" value="Unassembled WGS sequence"/>
</dbReference>
<dbReference type="EC" id="2.1.1.-" evidence="6"/>
<dbReference type="NCBIfam" id="TIGR00138">
    <property type="entry name" value="rsmG_gidB"/>
    <property type="match status" value="1"/>
</dbReference>